<dbReference type="EMBL" id="CH476742">
    <property type="protein sequence ID" value="EIE88113.1"/>
    <property type="molecule type" value="Genomic_DNA"/>
</dbReference>
<dbReference type="Proteomes" id="UP000009138">
    <property type="component" value="Unassembled WGS sequence"/>
</dbReference>
<accession>I1CI33</accession>
<dbReference type="AlphaFoldDB" id="I1CI33"/>
<dbReference type="InParanoid" id="I1CI33"/>
<proteinExistence type="predicted"/>
<sequence length="30" mass="3290">MSATTTTIITEDTLYMTSYNIILPPTPTAK</sequence>
<reference evidence="1 2" key="1">
    <citation type="journal article" date="2009" name="PLoS Genet.">
        <title>Genomic analysis of the basal lineage fungus Rhizopus oryzae reveals a whole-genome duplication.</title>
        <authorList>
            <person name="Ma L.-J."/>
            <person name="Ibrahim A.S."/>
            <person name="Skory C."/>
            <person name="Grabherr M.G."/>
            <person name="Burger G."/>
            <person name="Butler M."/>
            <person name="Elias M."/>
            <person name="Idnurm A."/>
            <person name="Lang B.F."/>
            <person name="Sone T."/>
            <person name="Abe A."/>
            <person name="Calvo S.E."/>
            <person name="Corrochano L.M."/>
            <person name="Engels R."/>
            <person name="Fu J."/>
            <person name="Hansberg W."/>
            <person name="Kim J.-M."/>
            <person name="Kodira C.D."/>
            <person name="Koehrsen M.J."/>
            <person name="Liu B."/>
            <person name="Miranda-Saavedra D."/>
            <person name="O'Leary S."/>
            <person name="Ortiz-Castellanos L."/>
            <person name="Poulter R."/>
            <person name="Rodriguez-Romero J."/>
            <person name="Ruiz-Herrera J."/>
            <person name="Shen Y.-Q."/>
            <person name="Zeng Q."/>
            <person name="Galagan J."/>
            <person name="Birren B.W."/>
            <person name="Cuomo C.A."/>
            <person name="Wickes B.L."/>
        </authorList>
    </citation>
    <scope>NUCLEOTIDE SEQUENCE [LARGE SCALE GENOMIC DNA]</scope>
    <source>
        <strain evidence="2">RA 99-880 / ATCC MYA-4621 / FGSC 9543 / NRRL 43880</strain>
    </source>
</reference>
<dbReference type="GeneID" id="93619789"/>
<evidence type="ECO:0000313" key="1">
    <source>
        <dbReference type="EMBL" id="EIE88113.1"/>
    </source>
</evidence>
<evidence type="ECO:0000313" key="2">
    <source>
        <dbReference type="Proteomes" id="UP000009138"/>
    </source>
</evidence>
<name>I1CI33_RHIO9</name>
<organism evidence="1 2">
    <name type="scientific">Rhizopus delemar (strain RA 99-880 / ATCC MYA-4621 / FGSC 9543 / NRRL 43880)</name>
    <name type="common">Mucormycosis agent</name>
    <name type="synonym">Rhizopus arrhizus var. delemar</name>
    <dbReference type="NCBI Taxonomy" id="246409"/>
    <lineage>
        <taxon>Eukaryota</taxon>
        <taxon>Fungi</taxon>
        <taxon>Fungi incertae sedis</taxon>
        <taxon>Mucoromycota</taxon>
        <taxon>Mucoromycotina</taxon>
        <taxon>Mucoromycetes</taxon>
        <taxon>Mucorales</taxon>
        <taxon>Mucorineae</taxon>
        <taxon>Rhizopodaceae</taxon>
        <taxon>Rhizopus</taxon>
    </lineage>
</organism>
<gene>
    <name evidence="1" type="ORF">RO3G_12824</name>
</gene>
<dbReference type="VEuPathDB" id="FungiDB:RO3G_12824"/>
<protein>
    <submittedName>
        <fullName evidence="1">Uncharacterized protein</fullName>
    </submittedName>
</protein>
<dbReference type="RefSeq" id="XP_067523509.1">
    <property type="nucleotide sequence ID" value="XM_067667408.1"/>
</dbReference>
<keyword evidence="2" id="KW-1185">Reference proteome</keyword>